<dbReference type="AlphaFoldDB" id="A0A930PSW6"/>
<sequence>MTLRTFFKNLFAPNSGTKRLYTPLELRLLEHYETWQKKREAEELASERKAERMVREYEASSKEHDYWEAKEEAERRYFDQMISQSTCLRAATVEDYNEWLTDWVHTGQRLHYFSDNPFSAWKLHYVQDPDTWVSISKDDHYGRPFPKDSRYLFIIPKQYDCTKYLSAFCVENNAVYGWHNNTPEFYSDGYPYSRNVPYVPAFTDTINQQMCQRAQAALDNCAEGERPEVDPVDLRVFKDRDAYMRRFREEQARRIADGTACAMERAEYKLRLAEAEHLEEQTLSKTDRVRPATCAEYDRWLEAWVRAGNDPAYYSDSEFNKKRPNYYYVIDPEAEFYISDRSVRRFIIPEEYDCRDYLYKFCPSPDAKVYGWVDNKPVIYVQRMDSFGRGFPGGYTNTVDARLRKQARLKYRQEP</sequence>
<comment type="caution">
    <text evidence="1">The sequence shown here is derived from an EMBL/GenBank/DDBJ whole genome shotgun (WGS) entry which is preliminary data.</text>
</comment>
<name>A0A930PSW6_9MICC</name>
<organism evidence="1 2">
    <name type="scientific">Rothia mucilaginosa</name>
    <dbReference type="NCBI Taxonomy" id="43675"/>
    <lineage>
        <taxon>Bacteria</taxon>
        <taxon>Bacillati</taxon>
        <taxon>Actinomycetota</taxon>
        <taxon>Actinomycetes</taxon>
        <taxon>Micrococcales</taxon>
        <taxon>Micrococcaceae</taxon>
        <taxon>Rothia</taxon>
    </lineage>
</organism>
<proteinExistence type="predicted"/>
<evidence type="ECO:0000313" key="1">
    <source>
        <dbReference type="EMBL" id="MBF1658083.1"/>
    </source>
</evidence>
<reference evidence="1" key="1">
    <citation type="submission" date="2020-04" db="EMBL/GenBank/DDBJ databases">
        <title>Deep metagenomics examines the oral microbiome during advanced dental caries in children, revealing novel taxa and co-occurrences with host molecules.</title>
        <authorList>
            <person name="Baker J.L."/>
            <person name="Morton J.T."/>
            <person name="Dinis M."/>
            <person name="Alvarez R."/>
            <person name="Tran N.C."/>
            <person name="Knight R."/>
            <person name="Edlund A."/>
        </authorList>
    </citation>
    <scope>NUCLEOTIDE SEQUENCE</scope>
    <source>
        <strain evidence="1">JCVI_39_bin.18</strain>
    </source>
</reference>
<gene>
    <name evidence="1" type="ORF">HXO61_09185</name>
</gene>
<dbReference type="RefSeq" id="WP_303945726.1">
    <property type="nucleotide sequence ID" value="NZ_JABZXO010000033.1"/>
</dbReference>
<dbReference type="EMBL" id="JABZXO010000033">
    <property type="protein sequence ID" value="MBF1658083.1"/>
    <property type="molecule type" value="Genomic_DNA"/>
</dbReference>
<protein>
    <submittedName>
        <fullName evidence="1">Uncharacterized protein</fullName>
    </submittedName>
</protein>
<dbReference type="Proteomes" id="UP000770330">
    <property type="component" value="Unassembled WGS sequence"/>
</dbReference>
<evidence type="ECO:0000313" key="2">
    <source>
        <dbReference type="Proteomes" id="UP000770330"/>
    </source>
</evidence>
<accession>A0A930PSW6</accession>